<evidence type="ECO:0000313" key="5">
    <source>
        <dbReference type="Proteomes" id="UP001159405"/>
    </source>
</evidence>
<proteinExistence type="inferred from homology"/>
<evidence type="ECO:0000313" key="4">
    <source>
        <dbReference type="EMBL" id="CAH3160017.1"/>
    </source>
</evidence>
<feature type="non-terminal residue" evidence="4">
    <location>
        <position position="1"/>
    </location>
</feature>
<evidence type="ECO:0000256" key="3">
    <source>
        <dbReference type="SAM" id="MobiDB-lite"/>
    </source>
</evidence>
<dbReference type="Proteomes" id="UP001159405">
    <property type="component" value="Unassembled WGS sequence"/>
</dbReference>
<evidence type="ECO:0000256" key="2">
    <source>
        <dbReference type="ARBA" id="ARBA00008307"/>
    </source>
</evidence>
<accession>A0ABN8Q9P3</accession>
<comment type="similarity">
    <text evidence="2">Belongs to the mab-21 family.</text>
</comment>
<comment type="cofactor">
    <cofactor evidence="1">
        <name>Mg(2+)</name>
        <dbReference type="ChEBI" id="CHEBI:18420"/>
    </cofactor>
</comment>
<keyword evidence="5" id="KW-1185">Reference proteome</keyword>
<reference evidence="4 5" key="1">
    <citation type="submission" date="2022-05" db="EMBL/GenBank/DDBJ databases">
        <authorList>
            <consortium name="Genoscope - CEA"/>
            <person name="William W."/>
        </authorList>
    </citation>
    <scope>NUCLEOTIDE SEQUENCE [LARGE SCALE GENOMIC DNA]</scope>
</reference>
<evidence type="ECO:0000256" key="1">
    <source>
        <dbReference type="ARBA" id="ARBA00001946"/>
    </source>
</evidence>
<dbReference type="PANTHER" id="PTHR10656:SF42">
    <property type="entry name" value="CYCLIC GMP-AMP SYNTHASE-LIKE PROTEIN-RELATED"/>
    <property type="match status" value="1"/>
</dbReference>
<name>A0ABN8Q9P3_9CNID</name>
<dbReference type="Gene3D" id="1.10.1410.40">
    <property type="match status" value="1"/>
</dbReference>
<organism evidence="4 5">
    <name type="scientific">Porites lobata</name>
    <dbReference type="NCBI Taxonomy" id="104759"/>
    <lineage>
        <taxon>Eukaryota</taxon>
        <taxon>Metazoa</taxon>
        <taxon>Cnidaria</taxon>
        <taxon>Anthozoa</taxon>
        <taxon>Hexacorallia</taxon>
        <taxon>Scleractinia</taxon>
        <taxon>Fungiina</taxon>
        <taxon>Poritidae</taxon>
        <taxon>Porites</taxon>
    </lineage>
</organism>
<gene>
    <name evidence="4" type="ORF">PLOB_00003864</name>
</gene>
<comment type="caution">
    <text evidence="4">The sequence shown here is derived from an EMBL/GenBank/DDBJ whole genome shotgun (WGS) entry which is preliminary data.</text>
</comment>
<sequence>EQGSASVNIEDMHSLENELRELSVCPPTRRNNRSNSAETSDGNTAATTSPSHLDHFIRDLDERKGKLSCCQEVTEIQTSVERFLKTLLEKVEKDHPFYKTTLIKSGSFYEGTKVGKPDEFKFDYFVQLDNFSQPEDIRFEELAHSVVTVIPSESAFEKLLKVNPTLCSFDWREKIKRPWFEAFDLQVLSDTTRRHGPAYTLHLKWTGGKIYKGLNIAVDLVLAVKINSHSSTMEVDLESQAGSVVSSLLHTLPYYFAINGYKERTFSEPNLFKEAQKRREEGLGLPISITYKSDCLLRISQSCLEQSLFRDHFGPDGGPSVCLRVLKVLRDMIRKFYQHGHLHAGLFPGTCHLCQPMDTFDKSKSVDQNLREFINNDKKINSKGHQKVVSLFSDTEPAEFISSYTLKTLVLFEWSENPEDEQWTGSNLTQRIIFSSRMLMTFFRPEIVNIFTVLLDFLKQNEGIRRFWYTDYHVLSVTSEYRDVLLSDAINRVASILKSLSSLRSASQHCFEGCVQSLTSLLTLARRKTTLTRFLHSALRDIFCDTIREILKESVCNTEKKEGPPIPTGLEWMMMTVVRVDVGSIFCGIYIQALLEKLAPGEEFQFFSSYFKRKNYTTFTSNSVIGDRRDRFTREEAEEIVKNARHIFEENGLKRMTDDLDLPDYSLWLRDFKYDEVASLLKLLRENFEKDIELMRNKIKALKESRKTGNGE</sequence>
<protein>
    <submittedName>
        <fullName evidence="4">Uncharacterized protein</fullName>
    </submittedName>
</protein>
<dbReference type="PANTHER" id="PTHR10656">
    <property type="entry name" value="CELL FATE DETERMINING PROTEIN MAB21-RELATED"/>
    <property type="match status" value="1"/>
</dbReference>
<feature type="compositionally biased region" description="Polar residues" evidence="3">
    <location>
        <begin position="33"/>
        <end position="51"/>
    </location>
</feature>
<dbReference type="Gene3D" id="3.30.460.90">
    <property type="match status" value="1"/>
</dbReference>
<dbReference type="EMBL" id="CALNXK010000115">
    <property type="protein sequence ID" value="CAH3160017.1"/>
    <property type="molecule type" value="Genomic_DNA"/>
</dbReference>
<feature type="region of interest" description="Disordered" evidence="3">
    <location>
        <begin position="20"/>
        <end position="53"/>
    </location>
</feature>